<dbReference type="PIRSF" id="PIRSF001060">
    <property type="entry name" value="Endochitinase"/>
    <property type="match status" value="1"/>
</dbReference>
<evidence type="ECO:0000256" key="5">
    <source>
        <dbReference type="PIRSR" id="PIRSR001060-1"/>
    </source>
</evidence>
<sequence length="309" mass="33264">MKSFLFLCLSIIFINISFESNVTYAQVQCGSGAGGALCSGGLCCSQYGYCGSTSAYCGAGCQSQCTIVSPPPPHPSTPPPPPPSGNLTSLISQSLFDQLLAYRNDTSCMGKFYTYAAFIEAAKSFSSFASVGDTNTRKKEISAFLAQTSHETTEKSPTSVYCQSGTQWPCASGKSYHGRGPIQISWNYNYGQAAKVLQVDILNNPDLVAQDPIISFKTALWFWMTPQSLKPSCHEVVIGQWQPSSTDVSAGRLPGYGVITNIINGGIECNKGPNDSGKDRIGFYQRYCSLMGVSVGDNLDCYYQKPFGV</sequence>
<evidence type="ECO:0000256" key="3">
    <source>
        <dbReference type="ARBA" id="ARBA00022821"/>
    </source>
</evidence>
<dbReference type="InterPro" id="IPR023346">
    <property type="entry name" value="Lysozyme-like_dom_sf"/>
</dbReference>
<proteinExistence type="predicted"/>
<dbReference type="AlphaFoldDB" id="A0A4Y7LE62"/>
<evidence type="ECO:0000256" key="2">
    <source>
        <dbReference type="ARBA" id="ARBA00022729"/>
    </source>
</evidence>
<dbReference type="EMBL" id="CM010725">
    <property type="protein sequence ID" value="RZC82828.1"/>
    <property type="molecule type" value="Genomic_DNA"/>
</dbReference>
<dbReference type="SUPFAM" id="SSF53955">
    <property type="entry name" value="Lysozyme-like"/>
    <property type="match status" value="1"/>
</dbReference>
<dbReference type="InterPro" id="IPR001002">
    <property type="entry name" value="Chitin-bd_1"/>
</dbReference>
<organism evidence="10 11">
    <name type="scientific">Papaver somniferum</name>
    <name type="common">Opium poppy</name>
    <dbReference type="NCBI Taxonomy" id="3469"/>
    <lineage>
        <taxon>Eukaryota</taxon>
        <taxon>Viridiplantae</taxon>
        <taxon>Streptophyta</taxon>
        <taxon>Embryophyta</taxon>
        <taxon>Tracheophyta</taxon>
        <taxon>Spermatophyta</taxon>
        <taxon>Magnoliopsida</taxon>
        <taxon>Ranunculales</taxon>
        <taxon>Papaveraceae</taxon>
        <taxon>Papaveroideae</taxon>
        <taxon>Papaver</taxon>
    </lineage>
</organism>
<keyword evidence="4 6" id="KW-1015">Disulfide bond</keyword>
<dbReference type="GO" id="GO:0050832">
    <property type="term" value="P:defense response to fungus"/>
    <property type="evidence" value="ECO:0007669"/>
    <property type="project" value="UniProtKB-ARBA"/>
</dbReference>
<feature type="domain" description="Chitin-binding type-1" evidence="9">
    <location>
        <begin position="26"/>
        <end position="67"/>
    </location>
</feature>
<feature type="signal peptide" evidence="8">
    <location>
        <begin position="1"/>
        <end position="25"/>
    </location>
</feature>
<feature type="disulfide bond" evidence="6 7">
    <location>
        <begin position="43"/>
        <end position="57"/>
    </location>
</feature>
<dbReference type="Gene3D" id="1.10.530.10">
    <property type="match status" value="1"/>
</dbReference>
<accession>A0A4Y7LE62</accession>
<keyword evidence="11" id="KW-1185">Reference proteome</keyword>
<dbReference type="GO" id="GO:0016998">
    <property type="term" value="P:cell wall macromolecule catabolic process"/>
    <property type="evidence" value="ECO:0007669"/>
    <property type="project" value="InterPro"/>
</dbReference>
<feature type="disulfide bond" evidence="6 7">
    <location>
        <begin position="61"/>
        <end position="65"/>
    </location>
</feature>
<evidence type="ECO:0000313" key="11">
    <source>
        <dbReference type="Proteomes" id="UP000316621"/>
    </source>
</evidence>
<feature type="disulfide bond" evidence="6">
    <location>
        <begin position="269"/>
        <end position="301"/>
    </location>
</feature>
<dbReference type="PANTHER" id="PTHR22595:SF79">
    <property type="entry name" value="CHITINASE 12"/>
    <property type="match status" value="1"/>
</dbReference>
<dbReference type="CDD" id="cd00325">
    <property type="entry name" value="chitinase_GH19"/>
    <property type="match status" value="1"/>
</dbReference>
<dbReference type="InterPro" id="IPR016283">
    <property type="entry name" value="Glyco_hydro_19"/>
</dbReference>
<dbReference type="GO" id="GO:0008061">
    <property type="term" value="F:chitin binding"/>
    <property type="evidence" value="ECO:0007669"/>
    <property type="project" value="UniProtKB-UniRule"/>
</dbReference>
<dbReference type="PROSITE" id="PS00774">
    <property type="entry name" value="CHITINASE_19_2"/>
    <property type="match status" value="1"/>
</dbReference>
<dbReference type="FunFam" id="3.30.20.10:FF:000001">
    <property type="entry name" value="Endochitinase (Chitinase)"/>
    <property type="match status" value="1"/>
</dbReference>
<gene>
    <name evidence="10" type="ORF">C5167_045614</name>
</gene>
<feature type="disulfide bond" evidence="6 7">
    <location>
        <begin position="38"/>
        <end position="50"/>
    </location>
</feature>
<keyword evidence="3" id="KW-0611">Plant defense</keyword>
<dbReference type="Gene3D" id="3.30.60.10">
    <property type="entry name" value="Endochitinase-like"/>
    <property type="match status" value="1"/>
</dbReference>
<dbReference type="Pfam" id="PF00187">
    <property type="entry name" value="Chitin_bind_1"/>
    <property type="match status" value="1"/>
</dbReference>
<dbReference type="SUPFAM" id="SSF57016">
    <property type="entry name" value="Plant lectins/antimicrobial peptides"/>
    <property type="match status" value="1"/>
</dbReference>
<dbReference type="PANTHER" id="PTHR22595">
    <property type="entry name" value="CHITINASE-RELATED"/>
    <property type="match status" value="1"/>
</dbReference>
<dbReference type="OMA" id="VITERWN"/>
<keyword evidence="2 8" id="KW-0732">Signal</keyword>
<dbReference type="Gramene" id="RZC82828">
    <property type="protein sequence ID" value="RZC82828"/>
    <property type="gene ID" value="C5167_045614"/>
</dbReference>
<feature type="chain" id="PRO_5021386676" description="Chitin-binding type-1 domain-containing protein" evidence="8">
    <location>
        <begin position="26"/>
        <end position="309"/>
    </location>
</feature>
<dbReference type="CDD" id="cd06921">
    <property type="entry name" value="ChtBD1_GH19_hevein"/>
    <property type="match status" value="1"/>
</dbReference>
<dbReference type="STRING" id="3469.A0A4Y7LE62"/>
<dbReference type="InterPro" id="IPR018371">
    <property type="entry name" value="Chitin-binding_1_CS"/>
</dbReference>
<evidence type="ECO:0000256" key="8">
    <source>
        <dbReference type="SAM" id="SignalP"/>
    </source>
</evidence>
<dbReference type="SMART" id="SM00270">
    <property type="entry name" value="ChtBD1"/>
    <property type="match status" value="1"/>
</dbReference>
<dbReference type="Gene3D" id="3.30.20.10">
    <property type="entry name" value="Endochitinase, domain 2"/>
    <property type="match status" value="1"/>
</dbReference>
<evidence type="ECO:0000256" key="4">
    <source>
        <dbReference type="ARBA" id="ARBA00023157"/>
    </source>
</evidence>
<dbReference type="Pfam" id="PF00182">
    <property type="entry name" value="Glyco_hydro_19"/>
    <property type="match status" value="1"/>
</dbReference>
<feature type="disulfide bond" evidence="6">
    <location>
        <begin position="162"/>
        <end position="170"/>
    </location>
</feature>
<evidence type="ECO:0000256" key="1">
    <source>
        <dbReference type="ARBA" id="ARBA00022669"/>
    </source>
</evidence>
<reference evidence="10 11" key="1">
    <citation type="journal article" date="2018" name="Science">
        <title>The opium poppy genome and morphinan production.</title>
        <authorList>
            <person name="Guo L."/>
            <person name="Winzer T."/>
            <person name="Yang X."/>
            <person name="Li Y."/>
            <person name="Ning Z."/>
            <person name="He Z."/>
            <person name="Teodor R."/>
            <person name="Lu Y."/>
            <person name="Bowser T.A."/>
            <person name="Graham I.A."/>
            <person name="Ye K."/>
        </authorList>
    </citation>
    <scope>NUCLEOTIDE SEQUENCE [LARGE SCALE GENOMIC DNA]</scope>
    <source>
        <strain evidence="11">cv. HN1</strain>
        <tissue evidence="10">Leaves</tissue>
    </source>
</reference>
<dbReference type="GO" id="GO:0006032">
    <property type="term" value="P:chitin catabolic process"/>
    <property type="evidence" value="ECO:0007669"/>
    <property type="project" value="InterPro"/>
</dbReference>
<keyword evidence="1 7" id="KW-0147">Chitin-binding</keyword>
<dbReference type="GO" id="GO:0004568">
    <property type="term" value="F:chitinase activity"/>
    <property type="evidence" value="ECO:0007669"/>
    <property type="project" value="InterPro"/>
</dbReference>
<evidence type="ECO:0000259" key="9">
    <source>
        <dbReference type="PROSITE" id="PS50941"/>
    </source>
</evidence>
<feature type="active site" description="Proton donor" evidence="5">
    <location>
        <position position="151"/>
    </location>
</feature>
<dbReference type="PROSITE" id="PS50941">
    <property type="entry name" value="CHIT_BIND_I_2"/>
    <property type="match status" value="1"/>
</dbReference>
<evidence type="ECO:0000256" key="7">
    <source>
        <dbReference type="PROSITE-ProRule" id="PRU00261"/>
    </source>
</evidence>
<dbReference type="Proteomes" id="UP000316621">
    <property type="component" value="Chromosome 11"/>
</dbReference>
<dbReference type="PRINTS" id="PR00451">
    <property type="entry name" value="CHITINBINDNG"/>
</dbReference>
<dbReference type="GO" id="GO:0005975">
    <property type="term" value="P:carbohydrate metabolic process"/>
    <property type="evidence" value="ECO:0007669"/>
    <property type="project" value="InterPro"/>
</dbReference>
<dbReference type="InterPro" id="IPR036861">
    <property type="entry name" value="Endochitinase-like_sf"/>
</dbReference>
<evidence type="ECO:0000256" key="6">
    <source>
        <dbReference type="PIRSR" id="PIRSR001060-2"/>
    </source>
</evidence>
<evidence type="ECO:0000313" key="10">
    <source>
        <dbReference type="EMBL" id="RZC82828.1"/>
    </source>
</evidence>
<name>A0A4Y7LE62_PAPSO</name>
<protein>
    <recommendedName>
        <fullName evidence="9">Chitin-binding type-1 domain-containing protein</fullName>
    </recommendedName>
</protein>
<dbReference type="PROSITE" id="PS00026">
    <property type="entry name" value="CHIT_BIND_I_1"/>
    <property type="match status" value="1"/>
</dbReference>
<dbReference type="InterPro" id="IPR000726">
    <property type="entry name" value="Glyco_hydro_19_cat"/>
</dbReference>
<feature type="disulfide bond" evidence="6 7">
    <location>
        <begin position="29"/>
        <end position="44"/>
    </location>
</feature>